<comment type="caution">
    <text evidence="3">The sequence shown here is derived from an EMBL/GenBank/DDBJ whole genome shotgun (WGS) entry which is preliminary data.</text>
</comment>
<feature type="domain" description="J" evidence="2">
    <location>
        <begin position="9"/>
        <end position="70"/>
    </location>
</feature>
<dbReference type="EMBL" id="DXAM01000093">
    <property type="protein sequence ID" value="HJA04560.1"/>
    <property type="molecule type" value="Genomic_DNA"/>
</dbReference>
<dbReference type="PANTHER" id="PTHR44240:SF10">
    <property type="entry name" value="J DOMAIN-CONTAINING PROTEIN"/>
    <property type="match status" value="1"/>
</dbReference>
<evidence type="ECO:0000259" key="2">
    <source>
        <dbReference type="PROSITE" id="PS50076"/>
    </source>
</evidence>
<dbReference type="SMART" id="SM00271">
    <property type="entry name" value="DnaJ"/>
    <property type="match status" value="1"/>
</dbReference>
<dbReference type="Gene3D" id="1.10.287.110">
    <property type="entry name" value="DnaJ domain"/>
    <property type="match status" value="1"/>
</dbReference>
<gene>
    <name evidence="3" type="ORF">H9800_06815</name>
</gene>
<dbReference type="InterPro" id="IPR036869">
    <property type="entry name" value="J_dom_sf"/>
</dbReference>
<dbReference type="AlphaFoldDB" id="A0A9D2KH08"/>
<reference evidence="3" key="2">
    <citation type="submission" date="2021-04" db="EMBL/GenBank/DDBJ databases">
        <authorList>
            <person name="Gilroy R."/>
        </authorList>
    </citation>
    <scope>NUCLEOTIDE SEQUENCE</scope>
    <source>
        <strain evidence="3">ChiHjej8B7-3636</strain>
    </source>
</reference>
<feature type="compositionally biased region" description="Low complexity" evidence="1">
    <location>
        <begin position="83"/>
        <end position="97"/>
    </location>
</feature>
<organism evidence="3 4">
    <name type="scientific">Candidatus Microbacterium stercoravium</name>
    <dbReference type="NCBI Taxonomy" id="2838697"/>
    <lineage>
        <taxon>Bacteria</taxon>
        <taxon>Bacillati</taxon>
        <taxon>Actinomycetota</taxon>
        <taxon>Actinomycetes</taxon>
        <taxon>Micrococcales</taxon>
        <taxon>Microbacteriaceae</taxon>
        <taxon>Microbacterium</taxon>
    </lineage>
</organism>
<dbReference type="SUPFAM" id="SSF46565">
    <property type="entry name" value="Chaperone J-domain"/>
    <property type="match status" value="1"/>
</dbReference>
<evidence type="ECO:0000313" key="3">
    <source>
        <dbReference type="EMBL" id="HJA04560.1"/>
    </source>
</evidence>
<dbReference type="PROSITE" id="PS50076">
    <property type="entry name" value="DNAJ_2"/>
    <property type="match status" value="1"/>
</dbReference>
<evidence type="ECO:0000256" key="1">
    <source>
        <dbReference type="SAM" id="MobiDB-lite"/>
    </source>
</evidence>
<sequence>MFDSPLSASPYEVLGADTAASHDDLRRAFRARLRHTHPDTGGDAAQFIQVQRAWEILGTPISRAAFDSGSVAEQSWRPRPTSTAGGRLRATTHGTAGARRRAAYAEAARERAGDDADVYAAGFVRAAPWELRALLAAAIAEEQTAAAIDDLGIGFTVWHAMETGENDALDHVILAPSGLYGAMSADLGGPVRFRRGEPIGDGVGDRTPLAELTRCMRLVARTAGVRFSAAILVLPDEDLASAEVPLGVVRGIRAVAVRRSALRMLLRSGAPGARRIGGNEVFDVRTRLTQRMRVWG</sequence>
<proteinExistence type="predicted"/>
<dbReference type="PANTHER" id="PTHR44240">
    <property type="entry name" value="DNAJ DOMAIN (PROKARYOTIC HEAT SHOCK PROTEIN)-RELATED"/>
    <property type="match status" value="1"/>
</dbReference>
<dbReference type="InterPro" id="IPR052276">
    <property type="entry name" value="Diphthamide-biosynth_chaperone"/>
</dbReference>
<dbReference type="Proteomes" id="UP000824220">
    <property type="component" value="Unassembled WGS sequence"/>
</dbReference>
<reference evidence="3" key="1">
    <citation type="journal article" date="2021" name="PeerJ">
        <title>Extensive microbial diversity within the chicken gut microbiome revealed by metagenomics and culture.</title>
        <authorList>
            <person name="Gilroy R."/>
            <person name="Ravi A."/>
            <person name="Getino M."/>
            <person name="Pursley I."/>
            <person name="Horton D.L."/>
            <person name="Alikhan N.F."/>
            <person name="Baker D."/>
            <person name="Gharbi K."/>
            <person name="Hall N."/>
            <person name="Watson M."/>
            <person name="Adriaenssens E.M."/>
            <person name="Foster-Nyarko E."/>
            <person name="Jarju S."/>
            <person name="Secka A."/>
            <person name="Antonio M."/>
            <person name="Oren A."/>
            <person name="Chaudhuri R.R."/>
            <person name="La Ragione R."/>
            <person name="Hildebrand F."/>
            <person name="Pallen M.J."/>
        </authorList>
    </citation>
    <scope>NUCLEOTIDE SEQUENCE</scope>
    <source>
        <strain evidence="3">ChiHjej8B7-3636</strain>
    </source>
</reference>
<accession>A0A9D2KH08</accession>
<feature type="region of interest" description="Disordered" evidence="1">
    <location>
        <begin position="72"/>
        <end position="99"/>
    </location>
</feature>
<protein>
    <submittedName>
        <fullName evidence="3">DnaJ domain-containing protein</fullName>
    </submittedName>
</protein>
<dbReference type="InterPro" id="IPR001623">
    <property type="entry name" value="DnaJ_domain"/>
</dbReference>
<name>A0A9D2KH08_9MICO</name>
<evidence type="ECO:0000313" key="4">
    <source>
        <dbReference type="Proteomes" id="UP000824220"/>
    </source>
</evidence>
<dbReference type="Pfam" id="PF00226">
    <property type="entry name" value="DnaJ"/>
    <property type="match status" value="1"/>
</dbReference>